<evidence type="ECO:0000313" key="2">
    <source>
        <dbReference type="Proteomes" id="UP000297245"/>
    </source>
</evidence>
<evidence type="ECO:0000313" key="1">
    <source>
        <dbReference type="EMBL" id="THU95421.1"/>
    </source>
</evidence>
<dbReference type="Proteomes" id="UP000297245">
    <property type="component" value="Unassembled WGS sequence"/>
</dbReference>
<name>A0A4S8M0U7_DENBC</name>
<dbReference type="EMBL" id="ML179200">
    <property type="protein sequence ID" value="THU95421.1"/>
    <property type="molecule type" value="Genomic_DNA"/>
</dbReference>
<dbReference type="AlphaFoldDB" id="A0A4S8M0U7"/>
<proteinExistence type="predicted"/>
<sequence>MTSNDPLTLITAVVVPKSEGSLTLSLLRRAEHSLIPKIEDTISSPMNGILKLDNNLSETLTPFLILQPGLHLPVPSSNLSVIGLLLGDGTDADKGAYIRKNLFTVSHPVRTAKMSSESGAIGVTYTYSRLKVKVIHKC</sequence>
<protein>
    <submittedName>
        <fullName evidence="1">Uncharacterized protein</fullName>
    </submittedName>
</protein>
<accession>A0A4S8M0U7</accession>
<organism evidence="1 2">
    <name type="scientific">Dendrothele bispora (strain CBS 962.96)</name>
    <dbReference type="NCBI Taxonomy" id="1314807"/>
    <lineage>
        <taxon>Eukaryota</taxon>
        <taxon>Fungi</taxon>
        <taxon>Dikarya</taxon>
        <taxon>Basidiomycota</taxon>
        <taxon>Agaricomycotina</taxon>
        <taxon>Agaricomycetes</taxon>
        <taxon>Agaricomycetidae</taxon>
        <taxon>Agaricales</taxon>
        <taxon>Agaricales incertae sedis</taxon>
        <taxon>Dendrothele</taxon>
    </lineage>
</organism>
<gene>
    <name evidence="1" type="ORF">K435DRAFT_859558</name>
</gene>
<keyword evidence="2" id="KW-1185">Reference proteome</keyword>
<reference evidence="1 2" key="1">
    <citation type="journal article" date="2019" name="Nat. Ecol. Evol.">
        <title>Megaphylogeny resolves global patterns of mushroom evolution.</title>
        <authorList>
            <person name="Varga T."/>
            <person name="Krizsan K."/>
            <person name="Foldi C."/>
            <person name="Dima B."/>
            <person name="Sanchez-Garcia M."/>
            <person name="Sanchez-Ramirez S."/>
            <person name="Szollosi G.J."/>
            <person name="Szarkandi J.G."/>
            <person name="Papp V."/>
            <person name="Albert L."/>
            <person name="Andreopoulos W."/>
            <person name="Angelini C."/>
            <person name="Antonin V."/>
            <person name="Barry K.W."/>
            <person name="Bougher N.L."/>
            <person name="Buchanan P."/>
            <person name="Buyck B."/>
            <person name="Bense V."/>
            <person name="Catcheside P."/>
            <person name="Chovatia M."/>
            <person name="Cooper J."/>
            <person name="Damon W."/>
            <person name="Desjardin D."/>
            <person name="Finy P."/>
            <person name="Geml J."/>
            <person name="Haridas S."/>
            <person name="Hughes K."/>
            <person name="Justo A."/>
            <person name="Karasinski D."/>
            <person name="Kautmanova I."/>
            <person name="Kiss B."/>
            <person name="Kocsube S."/>
            <person name="Kotiranta H."/>
            <person name="LaButti K.M."/>
            <person name="Lechner B.E."/>
            <person name="Liimatainen K."/>
            <person name="Lipzen A."/>
            <person name="Lukacs Z."/>
            <person name="Mihaltcheva S."/>
            <person name="Morgado L.N."/>
            <person name="Niskanen T."/>
            <person name="Noordeloos M.E."/>
            <person name="Ohm R.A."/>
            <person name="Ortiz-Santana B."/>
            <person name="Ovrebo C."/>
            <person name="Racz N."/>
            <person name="Riley R."/>
            <person name="Savchenko A."/>
            <person name="Shiryaev A."/>
            <person name="Soop K."/>
            <person name="Spirin V."/>
            <person name="Szebenyi C."/>
            <person name="Tomsovsky M."/>
            <person name="Tulloss R.E."/>
            <person name="Uehling J."/>
            <person name="Grigoriev I.V."/>
            <person name="Vagvolgyi C."/>
            <person name="Papp T."/>
            <person name="Martin F.M."/>
            <person name="Miettinen O."/>
            <person name="Hibbett D.S."/>
            <person name="Nagy L.G."/>
        </authorList>
    </citation>
    <scope>NUCLEOTIDE SEQUENCE [LARGE SCALE GENOMIC DNA]</scope>
    <source>
        <strain evidence="1 2">CBS 962.96</strain>
    </source>
</reference>